<keyword evidence="4" id="KW-1185">Reference proteome</keyword>
<accession>A0ABD1NPA1</accession>
<dbReference type="EMBL" id="JBFOLK010000002">
    <property type="protein sequence ID" value="KAL2533895.1"/>
    <property type="molecule type" value="Genomic_DNA"/>
</dbReference>
<reference evidence="2" key="1">
    <citation type="submission" date="2024-07" db="EMBL/GenBank/DDBJ databases">
        <title>Two chromosome-level genome assemblies of Korean endemic species Abeliophyllum distichum and Forsythia ovata (Oleaceae).</title>
        <authorList>
            <person name="Mun J.H."/>
        </authorList>
    </citation>
    <scope>NUCLEOTIDE SEQUENCE</scope>
    <source>
        <strain evidence="2">KNKB198505000391</strain>
        <tissue evidence="2">Leaf</tissue>
    </source>
</reference>
<feature type="region of interest" description="Disordered" evidence="1">
    <location>
        <begin position="47"/>
        <end position="121"/>
    </location>
</feature>
<evidence type="ECO:0000313" key="3">
    <source>
        <dbReference type="EMBL" id="KAL2533895.1"/>
    </source>
</evidence>
<comment type="caution">
    <text evidence="2">The sequence shown here is derived from an EMBL/GenBank/DDBJ whole genome shotgun (WGS) entry which is preliminary data.</text>
</comment>
<reference evidence="4" key="2">
    <citation type="submission" date="2024-07" db="EMBL/GenBank/DDBJ databases">
        <title>Two chromosome-level genome assemblies of Korean endemic species Abeliophyllum distichum and Forsythia ovata (Oleaceae).</title>
        <authorList>
            <person name="Jang H."/>
        </authorList>
    </citation>
    <scope>NUCLEOTIDE SEQUENCE [LARGE SCALE GENOMIC DNA]</scope>
</reference>
<feature type="region of interest" description="Disordered" evidence="1">
    <location>
        <begin position="1"/>
        <end position="34"/>
    </location>
</feature>
<dbReference type="Proteomes" id="UP001604336">
    <property type="component" value="Unassembled WGS sequence"/>
</dbReference>
<proteinExistence type="predicted"/>
<protein>
    <submittedName>
        <fullName evidence="2">Very-long-chain 3-oxoacyl-CoA synthase</fullName>
    </submittedName>
</protein>
<name>A0ABD1NPA1_9LAMI</name>
<feature type="compositionally biased region" description="Polar residues" evidence="1">
    <location>
        <begin position="55"/>
        <end position="67"/>
    </location>
</feature>
<dbReference type="EMBL" id="JBFOLK010000689">
    <property type="protein sequence ID" value="KAL2453435.1"/>
    <property type="molecule type" value="Genomic_DNA"/>
</dbReference>
<sequence length="161" mass="18321">MSATLPLPPLRPWPPNTTTTRPPPQQRSVSLAVQSLKFDYQDKESTQYIGGASALKSNKPQQNTSNKSRPKERKQQNQEPKDEQKRQLSGADVLWALQRATAQKSKKKKDKRDTISRDGKFAEREIEGTVDYSSVRPLCIKSEWSARLEELEGQLQELIDT</sequence>
<dbReference type="PANTHER" id="PTHR37728:SF1">
    <property type="entry name" value="OS06G0132300 PROTEIN"/>
    <property type="match status" value="1"/>
</dbReference>
<feature type="compositionally biased region" description="Pro residues" evidence="1">
    <location>
        <begin position="1"/>
        <end position="25"/>
    </location>
</feature>
<feature type="compositionally biased region" description="Basic and acidic residues" evidence="1">
    <location>
        <begin position="73"/>
        <end position="86"/>
    </location>
</feature>
<evidence type="ECO:0000313" key="2">
    <source>
        <dbReference type="EMBL" id="KAL2453435.1"/>
    </source>
</evidence>
<evidence type="ECO:0000256" key="1">
    <source>
        <dbReference type="SAM" id="MobiDB-lite"/>
    </source>
</evidence>
<dbReference type="PANTHER" id="PTHR37728">
    <property type="entry name" value="BNAA04G26730D PROTEIN"/>
    <property type="match status" value="1"/>
</dbReference>
<feature type="compositionally biased region" description="Basic and acidic residues" evidence="1">
    <location>
        <begin position="111"/>
        <end position="121"/>
    </location>
</feature>
<evidence type="ECO:0000313" key="4">
    <source>
        <dbReference type="Proteomes" id="UP001604336"/>
    </source>
</evidence>
<organism evidence="2 4">
    <name type="scientific">Abeliophyllum distichum</name>
    <dbReference type="NCBI Taxonomy" id="126358"/>
    <lineage>
        <taxon>Eukaryota</taxon>
        <taxon>Viridiplantae</taxon>
        <taxon>Streptophyta</taxon>
        <taxon>Embryophyta</taxon>
        <taxon>Tracheophyta</taxon>
        <taxon>Spermatophyta</taxon>
        <taxon>Magnoliopsida</taxon>
        <taxon>eudicotyledons</taxon>
        <taxon>Gunneridae</taxon>
        <taxon>Pentapetalae</taxon>
        <taxon>asterids</taxon>
        <taxon>lamiids</taxon>
        <taxon>Lamiales</taxon>
        <taxon>Oleaceae</taxon>
        <taxon>Forsythieae</taxon>
        <taxon>Abeliophyllum</taxon>
    </lineage>
</organism>
<gene>
    <name evidence="3" type="ORF">Adt_07246</name>
    <name evidence="2" type="ORF">Adt_49066</name>
</gene>
<dbReference type="AlphaFoldDB" id="A0ABD1NPA1"/>